<feature type="region of interest" description="Disordered" evidence="1">
    <location>
        <begin position="550"/>
        <end position="590"/>
    </location>
</feature>
<protein>
    <recommendedName>
        <fullName evidence="5">HEAT repeat domain-containing protein</fullName>
    </recommendedName>
</protein>
<evidence type="ECO:0000313" key="3">
    <source>
        <dbReference type="EMBL" id="RKN81082.1"/>
    </source>
</evidence>
<feature type="compositionally biased region" description="Basic and acidic residues" evidence="1">
    <location>
        <begin position="827"/>
        <end position="838"/>
    </location>
</feature>
<dbReference type="InterPro" id="IPR011989">
    <property type="entry name" value="ARM-like"/>
</dbReference>
<dbReference type="Gene3D" id="1.25.10.10">
    <property type="entry name" value="Leucine-rich Repeat Variant"/>
    <property type="match status" value="1"/>
</dbReference>
<dbReference type="AlphaFoldDB" id="A0A3B0C656"/>
<feature type="compositionally biased region" description="Basic and acidic residues" evidence="1">
    <location>
        <begin position="556"/>
        <end position="585"/>
    </location>
</feature>
<comment type="caution">
    <text evidence="3">The sequence shown here is derived from an EMBL/GenBank/DDBJ whole genome shotgun (WGS) entry which is preliminary data.</text>
</comment>
<gene>
    <name evidence="3" type="ORF">D7Z94_09035</name>
</gene>
<keyword evidence="4" id="KW-1185">Reference proteome</keyword>
<proteinExistence type="predicted"/>
<evidence type="ECO:0008006" key="5">
    <source>
        <dbReference type="Google" id="ProtNLM"/>
    </source>
</evidence>
<evidence type="ECO:0000313" key="4">
    <source>
        <dbReference type="Proteomes" id="UP000276603"/>
    </source>
</evidence>
<dbReference type="EMBL" id="RBCJ01000002">
    <property type="protein sequence ID" value="RKN81082.1"/>
    <property type="molecule type" value="Genomic_DNA"/>
</dbReference>
<evidence type="ECO:0000256" key="1">
    <source>
        <dbReference type="SAM" id="MobiDB-lite"/>
    </source>
</evidence>
<dbReference type="Proteomes" id="UP000276603">
    <property type="component" value="Unassembled WGS sequence"/>
</dbReference>
<accession>A0A3B0C656</accession>
<dbReference type="InterPro" id="IPR016024">
    <property type="entry name" value="ARM-type_fold"/>
</dbReference>
<evidence type="ECO:0000256" key="2">
    <source>
        <dbReference type="SAM" id="Phobius"/>
    </source>
</evidence>
<keyword evidence="2" id="KW-0472">Membrane</keyword>
<name>A0A3B0C656_9FLAO</name>
<keyword evidence="2" id="KW-1133">Transmembrane helix</keyword>
<sequence>MISAPKIHTDLLWDLTFLFVGLAILYFMGIFFLRNTISNKAAKVSQRKKELSPMVNEFLFHEEDSDIKEKTNYLNLRIEIRELLRVDLNRVVLSEILLDLSRDVSGDTKKRLFKLYQDLDLDKDAFYKLKSWRWEVVSKGILELTQMQVTESYSFIIKFINDKRSTIRKQAEIATVTLKHEGINYFLDTTKYRISEWQQLKLLNVIRNLEDYCPPRFKAWLTSKNKDVVLFAMRLIKFYNQNDASASLIELLKHRNNQIKQEAIQCIKEFHIVEALDTLKLVFQKGNMDVKISILEAIAVLGSAEEIEFLKHVEAKYADFAIKSKAISVINRIVPESIMPTENIDNGLEHDWNKKTVSSDIDDKKEMVINKAKEFSEMDKDNPTESLEKEIAPISLSTEIKEETVEPHSEDRIIKKRETIMDDIRIPEEEELLVNLDFLPIVVAQKMGEKDISLGQENFRYRYMDDEKHDIEYILQLEVNFEEIGANGTNTDQIEPKMAELDIWEDLDISELHFLPIVTSNANTQDEAQKSIDSDLRSDIGKHTVHYEQVLPPQKIEQKSNEKIQLGNKDKETPSPINKEQDSKRPNSISEINGEYIRSLKVEHDTLDVVPRDNIKYEPQQEYFEWPLDELDSSADQTDDPENESHLELEDFLKHLPKPKYYNNEILSVLQLLDLIEALGDQREIPLLHDIMEQSKMDFIKERAKELIKRFSRKDDLYEVAWELDTFQDNIVEYNIFEELFTTCDTDSKIILMKEMLVVGDQKEVRFLKKLLREETEQKIQNTAKKVLRQLQERLFKEEKDFLEQAKNEMESKTDTLPLEQAFLNEARQRDYDNSELP</sequence>
<feature type="transmembrane region" description="Helical" evidence="2">
    <location>
        <begin position="12"/>
        <end position="33"/>
    </location>
</feature>
<dbReference type="SUPFAM" id="SSF48371">
    <property type="entry name" value="ARM repeat"/>
    <property type="match status" value="1"/>
</dbReference>
<organism evidence="3 4">
    <name type="scientific">Ulvibacterium marinum</name>
    <dbReference type="NCBI Taxonomy" id="2419782"/>
    <lineage>
        <taxon>Bacteria</taxon>
        <taxon>Pseudomonadati</taxon>
        <taxon>Bacteroidota</taxon>
        <taxon>Flavobacteriia</taxon>
        <taxon>Flavobacteriales</taxon>
        <taxon>Flavobacteriaceae</taxon>
        <taxon>Ulvibacterium</taxon>
    </lineage>
</organism>
<keyword evidence="2" id="KW-0812">Transmembrane</keyword>
<feature type="region of interest" description="Disordered" evidence="1">
    <location>
        <begin position="806"/>
        <end position="838"/>
    </location>
</feature>
<reference evidence="3 4" key="1">
    <citation type="submission" date="2018-10" db="EMBL/GenBank/DDBJ databases">
        <title>Ulvibacterium marinum gen. nov., sp. nov., a novel marine bacterium of the family Flavobacteriaceae, isolated from a culture of the green alga Ulva prolifera.</title>
        <authorList>
            <person name="Zhang Z."/>
        </authorList>
    </citation>
    <scope>NUCLEOTIDE SEQUENCE [LARGE SCALE GENOMIC DNA]</scope>
    <source>
        <strain evidence="3 4">CCMM003</strain>
    </source>
</reference>